<feature type="region of interest" description="Disordered" evidence="1">
    <location>
        <begin position="283"/>
        <end position="317"/>
    </location>
</feature>
<feature type="region of interest" description="Disordered" evidence="1">
    <location>
        <begin position="106"/>
        <end position="166"/>
    </location>
</feature>
<evidence type="ECO:0000313" key="3">
    <source>
        <dbReference type="Proteomes" id="UP001152519"/>
    </source>
</evidence>
<dbReference type="AlphaFoldDB" id="A0A9W4GTN2"/>
<feature type="region of interest" description="Disordered" evidence="1">
    <location>
        <begin position="1"/>
        <end position="51"/>
    </location>
</feature>
<sequence>MPRRSTGQHGQRADRQDQVLRQAGLEVPGVHRPHRDHEDGRGDRDATGRGARRQVGVVGDLLHHHLDARADRGGRAQHGVVAVTPHERLPVGGQVLVDGYGEVVPVGREDDQQPAGRDRQQQVEGGGLVERGLHRDRGRRDRLAQHDEREQAVPLGDVVRMPGGAPHVFRVGRHRELRHDQQQEAADPQGAGQQDQAHPAELHHDQARRVAQRDRPLRPGLAGRRPQPLEGQRQPHDEVADDGDGVVGVVEGPRHTGGEHQDAGHLHQRDDPVEDVVGVVRGREPGEVHPGPPDGEEDQQVAADPVPGVSPGERVHQPRARLRDRHHEAQVEQQLKRCRGAVRLGPAARPYPHPRDNRPAVARSRGGRLVHLRAALLHRSAVGRDSRRPGRSRGTVARSDLCIKVRVAV</sequence>
<feature type="compositionally biased region" description="Basic and acidic residues" evidence="1">
    <location>
        <begin position="131"/>
        <end position="151"/>
    </location>
</feature>
<accession>A0A9W4GTN2</accession>
<feature type="compositionally biased region" description="Low complexity" evidence="1">
    <location>
        <begin position="218"/>
        <end position="229"/>
    </location>
</feature>
<comment type="caution">
    <text evidence="2">The sequence shown here is derived from an EMBL/GenBank/DDBJ whole genome shotgun (WGS) entry which is preliminary data.</text>
</comment>
<feature type="compositionally biased region" description="Low complexity" evidence="1">
    <location>
        <begin position="183"/>
        <end position="197"/>
    </location>
</feature>
<keyword evidence="3" id="KW-1185">Reference proteome</keyword>
<feature type="compositionally biased region" description="Basic and acidic residues" evidence="1">
    <location>
        <begin position="107"/>
        <end position="121"/>
    </location>
</feature>
<gene>
    <name evidence="2" type="ORF">SCOCK_410035</name>
</gene>
<dbReference type="EMBL" id="CAJSLV010000072">
    <property type="protein sequence ID" value="CAG6396458.1"/>
    <property type="molecule type" value="Genomic_DNA"/>
</dbReference>
<feature type="compositionally biased region" description="Basic and acidic residues" evidence="1">
    <location>
        <begin position="35"/>
        <end position="47"/>
    </location>
</feature>
<reference evidence="2" key="1">
    <citation type="submission" date="2021-05" db="EMBL/GenBank/DDBJ databases">
        <authorList>
            <person name="Arsene-Ploetze F."/>
        </authorList>
    </citation>
    <scope>NUCLEOTIDE SEQUENCE</scope>
    <source>
        <strain evidence="2">DSM 42138</strain>
    </source>
</reference>
<proteinExistence type="predicted"/>
<evidence type="ECO:0000313" key="2">
    <source>
        <dbReference type="EMBL" id="CAG6396458.1"/>
    </source>
</evidence>
<organism evidence="2 3">
    <name type="scientific">Actinacidiphila cocklensis</name>
    <dbReference type="NCBI Taxonomy" id="887465"/>
    <lineage>
        <taxon>Bacteria</taxon>
        <taxon>Bacillati</taxon>
        <taxon>Actinomycetota</taxon>
        <taxon>Actinomycetes</taxon>
        <taxon>Kitasatosporales</taxon>
        <taxon>Streptomycetaceae</taxon>
        <taxon>Actinacidiphila</taxon>
    </lineage>
</organism>
<feature type="compositionally biased region" description="Basic and acidic residues" evidence="1">
    <location>
        <begin position="252"/>
        <end position="269"/>
    </location>
</feature>
<feature type="region of interest" description="Disordered" evidence="1">
    <location>
        <begin position="178"/>
        <end position="269"/>
    </location>
</feature>
<protein>
    <submittedName>
        <fullName evidence="2">Uncharacterized protein</fullName>
    </submittedName>
</protein>
<evidence type="ECO:0000256" key="1">
    <source>
        <dbReference type="SAM" id="MobiDB-lite"/>
    </source>
</evidence>
<name>A0A9W4GTN2_9ACTN</name>
<dbReference type="Proteomes" id="UP001152519">
    <property type="component" value="Unassembled WGS sequence"/>
</dbReference>
<feature type="compositionally biased region" description="Basic and acidic residues" evidence="1">
    <location>
        <begin position="198"/>
        <end position="217"/>
    </location>
</feature>